<name>W4GMT5_APHAT</name>
<dbReference type="EMBL" id="KI913125">
    <property type="protein sequence ID" value="ETV80992.1"/>
    <property type="molecule type" value="Genomic_DNA"/>
</dbReference>
<sequence length="499" mass="53948">MGDIDADVIPLAQAIAPSSAPATSSSIPRYVMALAVCVCFGVALMCLDSNVVLLEQSHLQHSVTPKDHLAITSSALAINSHDLADPSSTTSSTSINDTATTSTPAPPPTTTTSSPATPAPTTTSPTSSLPHPIAPPSEPRLRSSTFPSSSGPFAPKSVRFVTLADNPHGGICLLASSIFQDDALLEVLAWNYSSTFFDGSTCGAACHGNQGNDNRYGQQKKLHWLEHYVEKTSDLDDDDLVLFTDAWDVVVQASTQRLTELFLKHTQNQRGLIFNGEPTCGDSFNSEGIYGAKLRGKAWNIQVEPNQTPRLVGGNYMCSAIAAKTASNTLVPGPNWSLGSGGILGDVRSLRAFLRRVTEIRVAQEEEFKLHQTFLFEGDQVLFQIAYLTSPEINVKIDTAAEIFFVISYLIGPGDFNEYGGCASTGCSPQYFHDGVPSKFAWNGVEPVFFHFPGDYKHQFPSCANAAAVYRRQKSPGKYFFDVDRQRKVLVSSLCPDYS</sequence>
<evidence type="ECO:0000259" key="2">
    <source>
        <dbReference type="Pfam" id="PF25342"/>
    </source>
</evidence>
<feature type="compositionally biased region" description="Low complexity" evidence="1">
    <location>
        <begin position="87"/>
        <end position="103"/>
    </location>
</feature>
<dbReference type="GeneID" id="20808422"/>
<proteinExistence type="predicted"/>
<dbReference type="OrthoDB" id="69177at2759"/>
<dbReference type="InterPro" id="IPR057589">
    <property type="entry name" value="GT_PLOD"/>
</dbReference>
<feature type="region of interest" description="Disordered" evidence="1">
    <location>
        <begin position="82"/>
        <end position="151"/>
    </location>
</feature>
<organism evidence="3">
    <name type="scientific">Aphanomyces astaci</name>
    <name type="common">Crayfish plague agent</name>
    <dbReference type="NCBI Taxonomy" id="112090"/>
    <lineage>
        <taxon>Eukaryota</taxon>
        <taxon>Sar</taxon>
        <taxon>Stramenopiles</taxon>
        <taxon>Oomycota</taxon>
        <taxon>Saprolegniomycetes</taxon>
        <taxon>Saprolegniales</taxon>
        <taxon>Verrucalvaceae</taxon>
        <taxon>Aphanomyces</taxon>
    </lineage>
</organism>
<dbReference type="AlphaFoldDB" id="W4GMT5"/>
<dbReference type="RefSeq" id="XP_009829939.1">
    <property type="nucleotide sequence ID" value="XM_009831637.1"/>
</dbReference>
<reference evidence="3" key="1">
    <citation type="submission" date="2013-12" db="EMBL/GenBank/DDBJ databases">
        <title>The Genome Sequence of Aphanomyces astaci APO3.</title>
        <authorList>
            <consortium name="The Broad Institute Genomics Platform"/>
            <person name="Russ C."/>
            <person name="Tyler B."/>
            <person name="van West P."/>
            <person name="Dieguez-Uribeondo J."/>
            <person name="Young S.K."/>
            <person name="Zeng Q."/>
            <person name="Gargeya S."/>
            <person name="Fitzgerald M."/>
            <person name="Abouelleil A."/>
            <person name="Alvarado L."/>
            <person name="Chapman S.B."/>
            <person name="Gainer-Dewar J."/>
            <person name="Goldberg J."/>
            <person name="Griggs A."/>
            <person name="Gujja S."/>
            <person name="Hansen M."/>
            <person name="Howarth C."/>
            <person name="Imamovic A."/>
            <person name="Ireland A."/>
            <person name="Larimer J."/>
            <person name="McCowan C."/>
            <person name="Murphy C."/>
            <person name="Pearson M."/>
            <person name="Poon T.W."/>
            <person name="Priest M."/>
            <person name="Roberts A."/>
            <person name="Saif S."/>
            <person name="Shea T."/>
            <person name="Sykes S."/>
            <person name="Wortman J."/>
            <person name="Nusbaum C."/>
            <person name="Birren B."/>
        </authorList>
    </citation>
    <scope>NUCLEOTIDE SEQUENCE [LARGE SCALE GENOMIC DNA]</scope>
    <source>
        <strain evidence="3">APO3</strain>
    </source>
</reference>
<dbReference type="VEuPathDB" id="FungiDB:H257_06426"/>
<dbReference type="Pfam" id="PF25342">
    <property type="entry name" value="GT_PLOD"/>
    <property type="match status" value="1"/>
</dbReference>
<feature type="compositionally biased region" description="Low complexity" evidence="1">
    <location>
        <begin position="110"/>
        <end position="128"/>
    </location>
</feature>
<evidence type="ECO:0000313" key="3">
    <source>
        <dbReference type="EMBL" id="ETV80992.1"/>
    </source>
</evidence>
<evidence type="ECO:0000256" key="1">
    <source>
        <dbReference type="SAM" id="MobiDB-lite"/>
    </source>
</evidence>
<feature type="compositionally biased region" description="Polar residues" evidence="1">
    <location>
        <begin position="142"/>
        <end position="151"/>
    </location>
</feature>
<protein>
    <recommendedName>
        <fullName evidence="2">PLOD1-3-like GT domain-containing protein</fullName>
    </recommendedName>
</protein>
<dbReference type="CDD" id="cd22997">
    <property type="entry name" value="GT_LH"/>
    <property type="match status" value="1"/>
</dbReference>
<feature type="domain" description="PLOD1-3-like GT" evidence="2">
    <location>
        <begin position="211"/>
        <end position="280"/>
    </location>
</feature>
<accession>W4GMT5</accession>
<gene>
    <name evidence="3" type="ORF">H257_06426</name>
</gene>